<dbReference type="Pfam" id="PF00072">
    <property type="entry name" value="Response_reg"/>
    <property type="match status" value="1"/>
</dbReference>
<evidence type="ECO:0000256" key="4">
    <source>
        <dbReference type="ARBA" id="ARBA00023163"/>
    </source>
</evidence>
<comment type="function">
    <text evidence="5">May play the central regulatory role in sporulation. It may be an element of the effector pathway responsible for the activation of sporulation genes in response to nutritional stress. Spo0A may act in concert with spo0H (a sigma factor) to control the expression of some genes that are critical to the sporulation process.</text>
</comment>
<dbReference type="SMART" id="SM00448">
    <property type="entry name" value="REC"/>
    <property type="match status" value="1"/>
</dbReference>
<evidence type="ECO:0000256" key="5">
    <source>
        <dbReference type="ARBA" id="ARBA00024867"/>
    </source>
</evidence>
<dbReference type="InterPro" id="IPR009057">
    <property type="entry name" value="Homeodomain-like_sf"/>
</dbReference>
<dbReference type="InterPro" id="IPR018060">
    <property type="entry name" value="HTH_AraC"/>
</dbReference>
<evidence type="ECO:0000256" key="6">
    <source>
        <dbReference type="PROSITE-ProRule" id="PRU00169"/>
    </source>
</evidence>
<dbReference type="RefSeq" id="WP_055658697.1">
    <property type="nucleotide sequence ID" value="NZ_CABIXC010000015.1"/>
</dbReference>
<accession>A0A174JKG3</accession>
<dbReference type="InterPro" id="IPR011006">
    <property type="entry name" value="CheY-like_superfamily"/>
</dbReference>
<keyword evidence="2" id="KW-0805">Transcription regulation</keyword>
<protein>
    <recommendedName>
        <fullName evidence="1">Stage 0 sporulation protein A homolog</fullName>
    </recommendedName>
</protein>
<dbReference type="PANTHER" id="PTHR43280">
    <property type="entry name" value="ARAC-FAMILY TRANSCRIPTIONAL REGULATOR"/>
    <property type="match status" value="1"/>
</dbReference>
<dbReference type="Gene3D" id="3.40.50.2300">
    <property type="match status" value="1"/>
</dbReference>
<sequence length="516" mass="58507">MKLLIVDDEKLTREGIRDSIARLSLPFDSILLADDGVHGLETAVSEQPDIVLTDVRMPRMTGVEMAEAILEKNPDTAIIFMSAYSDKEYLKAAIKLKAVRYVEKPLSLSELDDALAEALLNCQVRSHTRSAVMIQEKEQKGHLAHLLSLPGSEVAALELSGQLELTIGPATSFFTIIVDSMTPLSELPEIPMDEARENFLILLKELGLKQVYAFRSDRYVIVHIYSEKKPDKEAVKRCALFLQKSFDKYCRFFLAVGPIVTGASSVHLSYEKAKHLLENSFFHDFNSILTDYDKPAALCPPADVLMDFGLALSEKQKEKALELVRQLHDSILNGQPLLPSQVKDIYYKYLVKLDENGIMNYVSLWSSEGVNPQSIWDSVLRCRTFSELHSLLVEKIEQYFDHLSRDTGENPLVFQVKEYLHQNYAISSLSVLDVSEYVNRSSSYICTLFKNETGQTLNQYLTNYRIKKSKQFLGDPRYKIADISSKVGYSDGNYYSKTFRKLVGLSPSEYREKILS</sequence>
<feature type="modified residue" description="4-aspartylphosphate" evidence="6">
    <location>
        <position position="54"/>
    </location>
</feature>
<reference evidence="9 10" key="1">
    <citation type="submission" date="2015-09" db="EMBL/GenBank/DDBJ databases">
        <authorList>
            <consortium name="Pathogen Informatics"/>
        </authorList>
    </citation>
    <scope>NUCLEOTIDE SEQUENCE [LARGE SCALE GENOMIC DNA]</scope>
    <source>
        <strain evidence="9 10">2789STDY5608850</strain>
    </source>
</reference>
<dbReference type="GO" id="GO:0003700">
    <property type="term" value="F:DNA-binding transcription factor activity"/>
    <property type="evidence" value="ECO:0007669"/>
    <property type="project" value="InterPro"/>
</dbReference>
<dbReference type="EMBL" id="CYZE01000015">
    <property type="protein sequence ID" value="CUO98347.1"/>
    <property type="molecule type" value="Genomic_DNA"/>
</dbReference>
<evidence type="ECO:0000259" key="7">
    <source>
        <dbReference type="PROSITE" id="PS01124"/>
    </source>
</evidence>
<organism evidence="9 10">
    <name type="scientific">Hungatella hathewayi</name>
    <dbReference type="NCBI Taxonomy" id="154046"/>
    <lineage>
        <taxon>Bacteria</taxon>
        <taxon>Bacillati</taxon>
        <taxon>Bacillota</taxon>
        <taxon>Clostridia</taxon>
        <taxon>Lachnospirales</taxon>
        <taxon>Lachnospiraceae</taxon>
        <taxon>Hungatella</taxon>
    </lineage>
</organism>
<dbReference type="PRINTS" id="PR00032">
    <property type="entry name" value="HTHARAC"/>
</dbReference>
<dbReference type="PROSITE" id="PS50110">
    <property type="entry name" value="RESPONSE_REGULATORY"/>
    <property type="match status" value="1"/>
</dbReference>
<feature type="domain" description="Response regulatory" evidence="8">
    <location>
        <begin position="2"/>
        <end position="119"/>
    </location>
</feature>
<evidence type="ECO:0000313" key="9">
    <source>
        <dbReference type="EMBL" id="CUO98347.1"/>
    </source>
</evidence>
<dbReference type="PROSITE" id="PS00041">
    <property type="entry name" value="HTH_ARAC_FAMILY_1"/>
    <property type="match status" value="1"/>
</dbReference>
<dbReference type="InterPro" id="IPR001789">
    <property type="entry name" value="Sig_transdc_resp-reg_receiver"/>
</dbReference>
<dbReference type="GO" id="GO:0043565">
    <property type="term" value="F:sequence-specific DNA binding"/>
    <property type="evidence" value="ECO:0007669"/>
    <property type="project" value="InterPro"/>
</dbReference>
<dbReference type="SUPFAM" id="SSF46689">
    <property type="entry name" value="Homeodomain-like"/>
    <property type="match status" value="2"/>
</dbReference>
<dbReference type="SMART" id="SM00342">
    <property type="entry name" value="HTH_ARAC"/>
    <property type="match status" value="1"/>
</dbReference>
<keyword evidence="6" id="KW-0597">Phosphoprotein</keyword>
<proteinExistence type="predicted"/>
<dbReference type="InterPro" id="IPR020449">
    <property type="entry name" value="Tscrpt_reg_AraC-type_HTH"/>
</dbReference>
<dbReference type="PROSITE" id="PS01124">
    <property type="entry name" value="HTH_ARAC_FAMILY_2"/>
    <property type="match status" value="1"/>
</dbReference>
<dbReference type="GO" id="GO:0000160">
    <property type="term" value="P:phosphorelay signal transduction system"/>
    <property type="evidence" value="ECO:0007669"/>
    <property type="project" value="InterPro"/>
</dbReference>
<evidence type="ECO:0000313" key="10">
    <source>
        <dbReference type="Proteomes" id="UP000095651"/>
    </source>
</evidence>
<dbReference type="Pfam" id="PF12833">
    <property type="entry name" value="HTH_18"/>
    <property type="match status" value="1"/>
</dbReference>
<evidence type="ECO:0000256" key="3">
    <source>
        <dbReference type="ARBA" id="ARBA00023125"/>
    </source>
</evidence>
<gene>
    <name evidence="9" type="ORF">ERS852407_04613</name>
</gene>
<dbReference type="CDD" id="cd17536">
    <property type="entry name" value="REC_YesN-like"/>
    <property type="match status" value="1"/>
</dbReference>
<keyword evidence="3" id="KW-0238">DNA-binding</keyword>
<dbReference type="Gene3D" id="1.10.10.60">
    <property type="entry name" value="Homeodomain-like"/>
    <property type="match status" value="2"/>
</dbReference>
<evidence type="ECO:0000256" key="2">
    <source>
        <dbReference type="ARBA" id="ARBA00023015"/>
    </source>
</evidence>
<feature type="domain" description="HTH araC/xylS-type" evidence="7">
    <location>
        <begin position="414"/>
        <end position="513"/>
    </location>
</feature>
<dbReference type="PANTHER" id="PTHR43280:SF28">
    <property type="entry name" value="HTH-TYPE TRANSCRIPTIONAL ACTIVATOR RHAS"/>
    <property type="match status" value="1"/>
</dbReference>
<evidence type="ECO:0000259" key="8">
    <source>
        <dbReference type="PROSITE" id="PS50110"/>
    </source>
</evidence>
<keyword evidence="4" id="KW-0804">Transcription</keyword>
<dbReference type="SUPFAM" id="SSF52172">
    <property type="entry name" value="CheY-like"/>
    <property type="match status" value="1"/>
</dbReference>
<dbReference type="AlphaFoldDB" id="A0A174JKG3"/>
<dbReference type="Proteomes" id="UP000095651">
    <property type="component" value="Unassembled WGS sequence"/>
</dbReference>
<name>A0A174JKG3_9FIRM</name>
<evidence type="ECO:0000256" key="1">
    <source>
        <dbReference type="ARBA" id="ARBA00018672"/>
    </source>
</evidence>
<dbReference type="InterPro" id="IPR018062">
    <property type="entry name" value="HTH_AraC-typ_CS"/>
</dbReference>